<comment type="caution">
    <text evidence="1">The sequence shown here is derived from an EMBL/GenBank/DDBJ whole genome shotgun (WGS) entry which is preliminary data.</text>
</comment>
<evidence type="ECO:0000313" key="1">
    <source>
        <dbReference type="EMBL" id="KAJ8895719.1"/>
    </source>
</evidence>
<sequence length="307" mass="34997">MRDSQNPCEYFSDVEFAKCIRFTKLTVLDAIVPIVASDNEDRRGLPVFPVLKDVIALRFCDSNSFQRVCGDLCHVNQATVSRIIKVVSSELAGDLLQFVHFPGQPQLQENYRLFYVNGGFPGVSGCIDCTHVSIRSPGGQFAEMCRNRKGCMSLNVQTITTLNCHFSSLRYWSQQQLQKTGTTQHIRGPGTLWKGCSEYGNEGLHAWAIDYEQTSIQPAGSSLYVLCYITFQLLTMNHYHLHRLTRIISCLPYMWRMLHYGIIVELKSGLFSFSETLTENPYCFVCNFPALLHTHLNHLHRLSRPRC</sequence>
<keyword evidence="2" id="KW-1185">Reference proteome</keyword>
<dbReference type="EMBL" id="JARBHB010000001">
    <property type="protein sequence ID" value="KAJ8895719.1"/>
    <property type="molecule type" value="Genomic_DNA"/>
</dbReference>
<evidence type="ECO:0000313" key="2">
    <source>
        <dbReference type="Proteomes" id="UP001159363"/>
    </source>
</evidence>
<protein>
    <recommendedName>
        <fullName evidence="3">Nuclease HARBI1</fullName>
    </recommendedName>
</protein>
<gene>
    <name evidence="1" type="ORF">PR048_001056</name>
</gene>
<evidence type="ECO:0008006" key="3">
    <source>
        <dbReference type="Google" id="ProtNLM"/>
    </source>
</evidence>
<reference evidence="1 2" key="1">
    <citation type="submission" date="2023-02" db="EMBL/GenBank/DDBJ databases">
        <title>LHISI_Scaffold_Assembly.</title>
        <authorList>
            <person name="Stuart O.P."/>
            <person name="Cleave R."/>
            <person name="Magrath M.J.L."/>
            <person name="Mikheyev A.S."/>
        </authorList>
    </citation>
    <scope>NUCLEOTIDE SEQUENCE [LARGE SCALE GENOMIC DNA]</scope>
    <source>
        <strain evidence="1">Daus_M_001</strain>
        <tissue evidence="1">Leg muscle</tissue>
    </source>
</reference>
<dbReference type="Proteomes" id="UP001159363">
    <property type="component" value="Chromosome 1"/>
</dbReference>
<name>A0ABQ9IHL9_9NEOP</name>
<accession>A0ABQ9IHL9</accession>
<proteinExistence type="predicted"/>
<organism evidence="1 2">
    <name type="scientific">Dryococelus australis</name>
    <dbReference type="NCBI Taxonomy" id="614101"/>
    <lineage>
        <taxon>Eukaryota</taxon>
        <taxon>Metazoa</taxon>
        <taxon>Ecdysozoa</taxon>
        <taxon>Arthropoda</taxon>
        <taxon>Hexapoda</taxon>
        <taxon>Insecta</taxon>
        <taxon>Pterygota</taxon>
        <taxon>Neoptera</taxon>
        <taxon>Polyneoptera</taxon>
        <taxon>Phasmatodea</taxon>
        <taxon>Verophasmatodea</taxon>
        <taxon>Anareolatae</taxon>
        <taxon>Phasmatidae</taxon>
        <taxon>Eurycanthinae</taxon>
        <taxon>Dryococelus</taxon>
    </lineage>
</organism>